<evidence type="ECO:0008006" key="4">
    <source>
        <dbReference type="Google" id="ProtNLM"/>
    </source>
</evidence>
<evidence type="ECO:0000313" key="2">
    <source>
        <dbReference type="EMBL" id="SES36198.1"/>
    </source>
</evidence>
<dbReference type="AlphaFoldDB" id="A0A1H9WQJ6"/>
<keyword evidence="1" id="KW-0732">Signal</keyword>
<gene>
    <name evidence="2" type="ORF">SAMN04490244_11278</name>
</gene>
<dbReference type="InterPro" id="IPR015001">
    <property type="entry name" value="DUF1850"/>
</dbReference>
<evidence type="ECO:0000256" key="1">
    <source>
        <dbReference type="SAM" id="SignalP"/>
    </source>
</evidence>
<protein>
    <recommendedName>
        <fullName evidence="4">DUF1850 domain-containing protein</fullName>
    </recommendedName>
</protein>
<sequence>MSRQIAGRLATAALTCLLWPSALHAATLEVQAPDRTLLSVEVVEGEEWCLKWHHSVTGGRVADCFVNTGGHMVLEKSYLHDFAAGLGEVQGRGTLVPAEGRGYWITGIDERIAGDTLVLRVGRRSVGHHLTIGGADHRLSEQAAGERVTLRLKP</sequence>
<organism evidence="2 3">
    <name type="scientific">Tranquillimonas rosea</name>
    <dbReference type="NCBI Taxonomy" id="641238"/>
    <lineage>
        <taxon>Bacteria</taxon>
        <taxon>Pseudomonadati</taxon>
        <taxon>Pseudomonadota</taxon>
        <taxon>Alphaproteobacteria</taxon>
        <taxon>Rhodobacterales</taxon>
        <taxon>Roseobacteraceae</taxon>
        <taxon>Tranquillimonas</taxon>
    </lineage>
</organism>
<feature type="chain" id="PRO_5011634805" description="DUF1850 domain-containing protein" evidence="1">
    <location>
        <begin position="26"/>
        <end position="154"/>
    </location>
</feature>
<dbReference type="Pfam" id="PF08905">
    <property type="entry name" value="DUF1850"/>
    <property type="match status" value="1"/>
</dbReference>
<dbReference type="RefSeq" id="WP_092695891.1">
    <property type="nucleotide sequence ID" value="NZ_FOGU01000012.1"/>
</dbReference>
<keyword evidence="3" id="KW-1185">Reference proteome</keyword>
<reference evidence="2 3" key="1">
    <citation type="submission" date="2016-10" db="EMBL/GenBank/DDBJ databases">
        <authorList>
            <person name="de Groot N.N."/>
        </authorList>
    </citation>
    <scope>NUCLEOTIDE SEQUENCE [LARGE SCALE GENOMIC DNA]</scope>
    <source>
        <strain evidence="2 3">DSM 23042</strain>
    </source>
</reference>
<dbReference type="EMBL" id="FOGU01000012">
    <property type="protein sequence ID" value="SES36198.1"/>
    <property type="molecule type" value="Genomic_DNA"/>
</dbReference>
<evidence type="ECO:0000313" key="3">
    <source>
        <dbReference type="Proteomes" id="UP000198885"/>
    </source>
</evidence>
<feature type="signal peptide" evidence="1">
    <location>
        <begin position="1"/>
        <end position="25"/>
    </location>
</feature>
<dbReference type="Proteomes" id="UP000198885">
    <property type="component" value="Unassembled WGS sequence"/>
</dbReference>
<dbReference type="OrthoDB" id="7345320at2"/>
<proteinExistence type="predicted"/>
<name>A0A1H9WQJ6_9RHOB</name>
<dbReference type="STRING" id="641238.SAMN04490244_11278"/>
<accession>A0A1H9WQJ6</accession>